<proteinExistence type="predicted"/>
<evidence type="ECO:0000313" key="3">
    <source>
        <dbReference type="Proteomes" id="UP000269945"/>
    </source>
</evidence>
<feature type="non-terminal residue" evidence="2">
    <location>
        <position position="116"/>
    </location>
</feature>
<evidence type="ECO:0000256" key="1">
    <source>
        <dbReference type="SAM" id="MobiDB-lite"/>
    </source>
</evidence>
<feature type="non-terminal residue" evidence="2">
    <location>
        <position position="1"/>
    </location>
</feature>
<dbReference type="AlphaFoldDB" id="A0A9X9LN85"/>
<accession>A0A9X9LN85</accession>
<organism evidence="2 3">
    <name type="scientific">Gulo gulo</name>
    <name type="common">Wolverine</name>
    <name type="synonym">Gluton</name>
    <dbReference type="NCBI Taxonomy" id="48420"/>
    <lineage>
        <taxon>Eukaryota</taxon>
        <taxon>Metazoa</taxon>
        <taxon>Chordata</taxon>
        <taxon>Craniata</taxon>
        <taxon>Vertebrata</taxon>
        <taxon>Euteleostomi</taxon>
        <taxon>Mammalia</taxon>
        <taxon>Eutheria</taxon>
        <taxon>Laurasiatheria</taxon>
        <taxon>Carnivora</taxon>
        <taxon>Caniformia</taxon>
        <taxon>Musteloidea</taxon>
        <taxon>Mustelidae</taxon>
        <taxon>Guloninae</taxon>
        <taxon>Gulo</taxon>
    </lineage>
</organism>
<feature type="compositionally biased region" description="Basic residues" evidence="1">
    <location>
        <begin position="103"/>
        <end position="116"/>
    </location>
</feature>
<feature type="region of interest" description="Disordered" evidence="1">
    <location>
        <begin position="70"/>
        <end position="116"/>
    </location>
</feature>
<dbReference type="EMBL" id="CYRY02008708">
    <property type="protein sequence ID" value="VCW77361.1"/>
    <property type="molecule type" value="Genomic_DNA"/>
</dbReference>
<gene>
    <name evidence="2" type="ORF">BN2614_LOCUS1</name>
</gene>
<evidence type="ECO:0000313" key="2">
    <source>
        <dbReference type="EMBL" id="VCW77361.1"/>
    </source>
</evidence>
<keyword evidence="3" id="KW-1185">Reference proteome</keyword>
<sequence>RLGLLRRLHPGHWPAHRAHRGPGLPLWLHRWPQGLCQRCSLRGSGHLHPRHVRQQGGGAAGPVRGCVHRQRDRLQRRERVPGPGGGLVGGRRVLGGAGPPVRGAHRHAGLLRHALH</sequence>
<comment type="caution">
    <text evidence="2">The sequence shown here is derived from an EMBL/GenBank/DDBJ whole genome shotgun (WGS) entry which is preliminary data.</text>
</comment>
<feature type="compositionally biased region" description="Gly residues" evidence="1">
    <location>
        <begin position="82"/>
        <end position="98"/>
    </location>
</feature>
<dbReference type="Proteomes" id="UP000269945">
    <property type="component" value="Unassembled WGS sequence"/>
</dbReference>
<reference evidence="2 3" key="1">
    <citation type="submission" date="2018-10" db="EMBL/GenBank/DDBJ databases">
        <authorList>
            <person name="Ekblom R."/>
            <person name="Jareborg N."/>
        </authorList>
    </citation>
    <scope>NUCLEOTIDE SEQUENCE [LARGE SCALE GENOMIC DNA]</scope>
    <source>
        <tissue evidence="2">Muscle</tissue>
    </source>
</reference>
<protein>
    <submittedName>
        <fullName evidence="2">Uncharacterized protein</fullName>
    </submittedName>
</protein>
<name>A0A9X9LN85_GULGU</name>